<evidence type="ECO:0000313" key="4">
    <source>
        <dbReference type="Proteomes" id="UP000002515"/>
    </source>
</evidence>
<evidence type="ECO:0000313" key="3">
    <source>
        <dbReference type="EMBL" id="AAO59142.1"/>
    </source>
</evidence>
<organism evidence="3 4">
    <name type="scientific">Pseudomonas syringae pv. tomato (strain ATCC BAA-871 / DC3000)</name>
    <dbReference type="NCBI Taxonomy" id="223283"/>
    <lineage>
        <taxon>Bacteria</taxon>
        <taxon>Pseudomonadati</taxon>
        <taxon>Pseudomonadota</taxon>
        <taxon>Gammaproteobacteria</taxon>
        <taxon>Pseudomonadales</taxon>
        <taxon>Pseudomonadaceae</taxon>
        <taxon>Pseudomonas</taxon>
    </lineage>
</organism>
<keyword evidence="4" id="KW-1185">Reference proteome</keyword>
<accession>Q88BT0</accession>
<feature type="coiled-coil region" evidence="1">
    <location>
        <begin position="127"/>
        <end position="154"/>
    </location>
</feature>
<dbReference type="EMBL" id="AE016854">
    <property type="protein sequence ID" value="AAO59142.1"/>
    <property type="molecule type" value="Genomic_DNA"/>
</dbReference>
<evidence type="ECO:0000256" key="2">
    <source>
        <dbReference type="SAM" id="MobiDB-lite"/>
    </source>
</evidence>
<dbReference type="PATRIC" id="fig|223283.9.peg.5802"/>
<gene>
    <name evidence="3" type="ordered locus">PSPTO_B0053</name>
</gene>
<dbReference type="KEGG" id="pst:PSPTO_B0053"/>
<dbReference type="AlphaFoldDB" id="Q88BT0"/>
<geneLocation type="plasmid" evidence="3 4">
    <name>pDC3000B</name>
</geneLocation>
<dbReference type="Proteomes" id="UP000002515">
    <property type="component" value="Plasmid pDC3000B"/>
</dbReference>
<keyword evidence="3" id="KW-0614">Plasmid</keyword>
<feature type="region of interest" description="Disordered" evidence="2">
    <location>
        <begin position="204"/>
        <end position="231"/>
    </location>
</feature>
<dbReference type="HOGENOM" id="CLU_1198957_0_0_6"/>
<keyword evidence="1" id="KW-0175">Coiled coil</keyword>
<reference evidence="3 4" key="1">
    <citation type="journal article" date="2003" name="Proc. Natl. Acad. Sci. U.S.A.">
        <title>The complete genome sequence of the Arabidopsis and tomato pathogen Pseudomonas syringae pv. tomato DC3000.</title>
        <authorList>
            <person name="Buell C.R."/>
            <person name="Joardar V."/>
            <person name="Lindeberg M."/>
            <person name="Selengut J."/>
            <person name="Paulsen I.T."/>
            <person name="Gwinn M.L."/>
            <person name="Dodson R.J."/>
            <person name="Deboy R.T."/>
            <person name="Durkin A.S."/>
            <person name="Kolonay J.F."/>
            <person name="Madupu R."/>
            <person name="Daugherty S."/>
            <person name="Brinkac L."/>
            <person name="Beanan M.J."/>
            <person name="Haft D.H."/>
            <person name="Nelson W.C."/>
            <person name="Davidsen T."/>
            <person name="Zafar N."/>
            <person name="Zhou L."/>
            <person name="Liu J."/>
            <person name="Yuan Q."/>
            <person name="Khouri H."/>
            <person name="Fedorova N."/>
            <person name="Tran B."/>
            <person name="Russell D."/>
            <person name="Berry K."/>
            <person name="Utterback T."/>
            <person name="Van Aken S.E."/>
            <person name="Feldblyum T.V."/>
            <person name="D'Ascenzo M."/>
            <person name="Deng W.L."/>
            <person name="Ramos A.R."/>
            <person name="Alfano J.R."/>
            <person name="Cartinhour S."/>
            <person name="Chatterjee A.K."/>
            <person name="Delaney T.P."/>
            <person name="Lazarowitz S.G."/>
            <person name="Martin G.B."/>
            <person name="Schneider D.J."/>
            <person name="Tang X."/>
            <person name="Bender C.L."/>
            <person name="White O."/>
            <person name="Fraser C.M."/>
            <person name="Collmer A."/>
        </authorList>
    </citation>
    <scope>NUCLEOTIDE SEQUENCE [LARGE SCALE GENOMIC DNA]</scope>
    <source>
        <strain evidence="4">ATCC BAA-871 / DC3000</strain>
        <plasmid evidence="4">Plasmid pDC3000B</plasmid>
    </source>
</reference>
<name>Q88BT0_PSESM</name>
<protein>
    <submittedName>
        <fullName evidence="3">Uncharacterized protein</fullName>
    </submittedName>
</protein>
<evidence type="ECO:0000256" key="1">
    <source>
        <dbReference type="SAM" id="Coils"/>
    </source>
</evidence>
<proteinExistence type="predicted"/>
<sequence length="231" mass="25329">MSFWCSSVPPVWQTKGLLDAASDPLCAKREGIEMSNEFEEIDEEIETLRCLLAGSRDRIKFLQGEIARFESIFEPTHLMCLRGGEKLLELCAPDGKFIGVSWNDMAQVLAAMVQASPIGSGKAPKIVDSLQAEIEQLKAELAGSEKDSREQIDQVKKAYEFLMLCRQDKTDTAIDAGAMRDANEWLKVAAENLGAALCKPAKRGPAMTEPLVQQAQAHREVSSALEQSAVS</sequence>